<dbReference type="InterPro" id="IPR032693">
    <property type="entry name" value="YtkA-like_dom"/>
</dbReference>
<gene>
    <name evidence="3" type="ORF">LMG27198_48070</name>
</gene>
<evidence type="ECO:0000313" key="3">
    <source>
        <dbReference type="EMBL" id="GLI95815.1"/>
    </source>
</evidence>
<dbReference type="EMBL" id="BSEC01000005">
    <property type="protein sequence ID" value="GLI95815.1"/>
    <property type="molecule type" value="Genomic_DNA"/>
</dbReference>
<feature type="domain" description="YtkA-like" evidence="2">
    <location>
        <begin position="26"/>
        <end position="111"/>
    </location>
</feature>
<protein>
    <recommendedName>
        <fullName evidence="2">YtkA-like domain-containing protein</fullName>
    </recommendedName>
</protein>
<evidence type="ECO:0000256" key="1">
    <source>
        <dbReference type="SAM" id="SignalP"/>
    </source>
</evidence>
<accession>A0A9W6GZP3</accession>
<evidence type="ECO:0000259" key="2">
    <source>
        <dbReference type="Pfam" id="PF13115"/>
    </source>
</evidence>
<dbReference type="AlphaFoldDB" id="A0A9W6GZP3"/>
<keyword evidence="4" id="KW-1185">Reference proteome</keyword>
<comment type="caution">
    <text evidence="3">The sequence shown here is derived from an EMBL/GenBank/DDBJ whole genome shotgun (WGS) entry which is preliminary data.</text>
</comment>
<reference evidence="3" key="1">
    <citation type="journal article" date="2023" name="Int. J. Syst. Evol. Microbiol.">
        <title>Methylocystis iwaonis sp. nov., a type II methane-oxidizing bacterium from surface soil of a rice paddy field in Japan, and emended description of the genus Methylocystis (ex Whittenbury et al. 1970) Bowman et al. 1993.</title>
        <authorList>
            <person name="Kaise H."/>
            <person name="Sawadogo J.B."/>
            <person name="Alam M.S."/>
            <person name="Ueno C."/>
            <person name="Dianou D."/>
            <person name="Shinjo R."/>
            <person name="Asakawa S."/>
        </authorList>
    </citation>
    <scope>NUCLEOTIDE SEQUENCE</scope>
    <source>
        <strain evidence="3">LMG27198</strain>
    </source>
</reference>
<dbReference type="Proteomes" id="UP001144323">
    <property type="component" value="Unassembled WGS sequence"/>
</dbReference>
<keyword evidence="1" id="KW-0732">Signal</keyword>
<feature type="signal peptide" evidence="1">
    <location>
        <begin position="1"/>
        <end position="26"/>
    </location>
</feature>
<dbReference type="Pfam" id="PF13115">
    <property type="entry name" value="YtkA"/>
    <property type="match status" value="1"/>
</dbReference>
<dbReference type="RefSeq" id="WP_281806845.1">
    <property type="nucleotide sequence ID" value="NZ_BSEC01000005.1"/>
</dbReference>
<organism evidence="3 4">
    <name type="scientific">Methylocystis echinoides</name>
    <dbReference type="NCBI Taxonomy" id="29468"/>
    <lineage>
        <taxon>Bacteria</taxon>
        <taxon>Pseudomonadati</taxon>
        <taxon>Pseudomonadota</taxon>
        <taxon>Alphaproteobacteria</taxon>
        <taxon>Hyphomicrobiales</taxon>
        <taxon>Methylocystaceae</taxon>
        <taxon>Methylocystis</taxon>
    </lineage>
</organism>
<name>A0A9W6GZP3_9HYPH</name>
<sequence>MPITNLRIASGALLVLGLLGAANAHAAIADYEFKLVDANLKKGRTVAAVRLIHKPDGKPVPDAVIFATRLDMAPDDMEAMTSVIEQAPSSEPGVYRFKVDLTDEGRWRISLAAKIQGESETLQSRLVLQATP</sequence>
<evidence type="ECO:0000313" key="4">
    <source>
        <dbReference type="Proteomes" id="UP001144323"/>
    </source>
</evidence>
<feature type="chain" id="PRO_5040966666" description="YtkA-like domain-containing protein" evidence="1">
    <location>
        <begin position="27"/>
        <end position="132"/>
    </location>
</feature>
<proteinExistence type="predicted"/>